<feature type="region of interest" description="Disordered" evidence="1">
    <location>
        <begin position="90"/>
        <end position="113"/>
    </location>
</feature>
<reference evidence="3" key="2">
    <citation type="journal article" date="2023" name="Microbiol Resour">
        <title>Decontamination and Annotation of the Draft Genome Sequence of the Oomycete Lagenidium giganteum ARSEF 373.</title>
        <authorList>
            <person name="Morgan W.R."/>
            <person name="Tartar A."/>
        </authorList>
    </citation>
    <scope>NUCLEOTIDE SEQUENCE</scope>
    <source>
        <strain evidence="3">ARSEF 373</strain>
    </source>
</reference>
<dbReference type="PROSITE" id="PS50172">
    <property type="entry name" value="BRCT"/>
    <property type="match status" value="1"/>
</dbReference>
<dbReference type="Proteomes" id="UP001146120">
    <property type="component" value="Unassembled WGS sequence"/>
</dbReference>
<sequence length="113" mass="12345">MGGCNVFFNGRTGKVSSYFLAKLVEEHGGTVGSAFTKTRITHIVATNLNGSKADKVLKSVKKQKREPEFEYLVYKQDNAVASAKSLLTPSNIGKQNLNDVDGSAMDQRSKRGY</sequence>
<reference evidence="3" key="1">
    <citation type="submission" date="2022-11" db="EMBL/GenBank/DDBJ databases">
        <authorList>
            <person name="Morgan W.R."/>
            <person name="Tartar A."/>
        </authorList>
    </citation>
    <scope>NUCLEOTIDE SEQUENCE</scope>
    <source>
        <strain evidence="3">ARSEF 373</strain>
    </source>
</reference>
<gene>
    <name evidence="3" type="ORF">N0F65_011641</name>
</gene>
<accession>A0AAV2ZD53</accession>
<keyword evidence="4" id="KW-1185">Reference proteome</keyword>
<dbReference type="InterPro" id="IPR036420">
    <property type="entry name" value="BRCT_dom_sf"/>
</dbReference>
<dbReference type="AlphaFoldDB" id="A0AAV2ZD53"/>
<proteinExistence type="predicted"/>
<comment type="caution">
    <text evidence="3">The sequence shown here is derived from an EMBL/GenBank/DDBJ whole genome shotgun (WGS) entry which is preliminary data.</text>
</comment>
<name>A0AAV2ZD53_9STRA</name>
<evidence type="ECO:0000256" key="1">
    <source>
        <dbReference type="SAM" id="MobiDB-lite"/>
    </source>
</evidence>
<feature type="domain" description="BRCT" evidence="2">
    <location>
        <begin position="1"/>
        <end position="61"/>
    </location>
</feature>
<evidence type="ECO:0000313" key="3">
    <source>
        <dbReference type="EMBL" id="DBA03282.1"/>
    </source>
</evidence>
<dbReference type="Pfam" id="PF12738">
    <property type="entry name" value="PTCB-BRCT"/>
    <property type="match status" value="1"/>
</dbReference>
<dbReference type="InterPro" id="IPR001357">
    <property type="entry name" value="BRCT_dom"/>
</dbReference>
<evidence type="ECO:0000313" key="4">
    <source>
        <dbReference type="Proteomes" id="UP001146120"/>
    </source>
</evidence>
<dbReference type="SUPFAM" id="SSF52113">
    <property type="entry name" value="BRCT domain"/>
    <property type="match status" value="1"/>
</dbReference>
<protein>
    <recommendedName>
        <fullName evidence="2">BRCT domain-containing protein</fullName>
    </recommendedName>
</protein>
<evidence type="ECO:0000259" key="2">
    <source>
        <dbReference type="PROSITE" id="PS50172"/>
    </source>
</evidence>
<dbReference type="Gene3D" id="3.40.50.10190">
    <property type="entry name" value="BRCT domain"/>
    <property type="match status" value="1"/>
</dbReference>
<dbReference type="EMBL" id="DAKRPA010000021">
    <property type="protein sequence ID" value="DBA03282.1"/>
    <property type="molecule type" value="Genomic_DNA"/>
</dbReference>
<organism evidence="3 4">
    <name type="scientific">Lagenidium giganteum</name>
    <dbReference type="NCBI Taxonomy" id="4803"/>
    <lineage>
        <taxon>Eukaryota</taxon>
        <taxon>Sar</taxon>
        <taxon>Stramenopiles</taxon>
        <taxon>Oomycota</taxon>
        <taxon>Peronosporomycetes</taxon>
        <taxon>Pythiales</taxon>
        <taxon>Pythiaceae</taxon>
    </lineage>
</organism>